<proteinExistence type="predicted"/>
<accession>A0ABR0M141</accession>
<sequence length="119" mass="13523">MFSSFSIPFGVPKLNFLRSSGPTISIKTVEVYDVETAAEKRSRTLKHLIKANHVNHALLYHNLEFQNHSTHILGSAYILGASADQLNTIYDHESKELEQWHDAPGEISKDDWTDFLGKR</sequence>
<reference evidence="2 3" key="1">
    <citation type="submission" date="2023-08" db="EMBL/GenBank/DDBJ databases">
        <title>Black Yeasts Isolated from many extreme environments.</title>
        <authorList>
            <person name="Coleine C."/>
            <person name="Stajich J.E."/>
            <person name="Selbmann L."/>
        </authorList>
    </citation>
    <scope>NUCLEOTIDE SEQUENCE [LARGE SCALE GENOMIC DNA]</scope>
    <source>
        <strain evidence="2 3">CCFEE 536</strain>
    </source>
</reference>
<protein>
    <submittedName>
        <fullName evidence="2">Uncharacterized protein</fullName>
    </submittedName>
</protein>
<dbReference type="Proteomes" id="UP001357485">
    <property type="component" value="Unassembled WGS sequence"/>
</dbReference>
<dbReference type="PANTHER" id="PTHR35870">
    <property type="entry name" value="PROTEIN, PUTATIVE (AFU_ORTHOLOGUE AFUA_5G03330)-RELATED"/>
    <property type="match status" value="1"/>
</dbReference>
<evidence type="ECO:0000313" key="3">
    <source>
        <dbReference type="Proteomes" id="UP001357485"/>
    </source>
</evidence>
<keyword evidence="1" id="KW-0560">Oxidoreductase</keyword>
<comment type="caution">
    <text evidence="2">The sequence shown here is derived from an EMBL/GenBank/DDBJ whole genome shotgun (WGS) entry which is preliminary data.</text>
</comment>
<dbReference type="InterPro" id="IPR025337">
    <property type="entry name" value="Questin_oxidase-like"/>
</dbReference>
<dbReference type="PANTHER" id="PTHR35870:SF6">
    <property type="entry name" value="MGS207 PROTEIN"/>
    <property type="match status" value="1"/>
</dbReference>
<feature type="non-terminal residue" evidence="2">
    <location>
        <position position="119"/>
    </location>
</feature>
<gene>
    <name evidence="2" type="ORF">LTR16_011640</name>
</gene>
<evidence type="ECO:0000313" key="2">
    <source>
        <dbReference type="EMBL" id="KAK5276156.1"/>
    </source>
</evidence>
<dbReference type="EMBL" id="JAVRRA010003686">
    <property type="protein sequence ID" value="KAK5276156.1"/>
    <property type="molecule type" value="Genomic_DNA"/>
</dbReference>
<organism evidence="2 3">
    <name type="scientific">Cryomyces antarcticus</name>
    <dbReference type="NCBI Taxonomy" id="329879"/>
    <lineage>
        <taxon>Eukaryota</taxon>
        <taxon>Fungi</taxon>
        <taxon>Dikarya</taxon>
        <taxon>Ascomycota</taxon>
        <taxon>Pezizomycotina</taxon>
        <taxon>Dothideomycetes</taxon>
        <taxon>Dothideomycetes incertae sedis</taxon>
        <taxon>Cryomyces</taxon>
    </lineage>
</organism>
<evidence type="ECO:0000256" key="1">
    <source>
        <dbReference type="ARBA" id="ARBA00023002"/>
    </source>
</evidence>
<name>A0ABR0M141_9PEZI</name>
<dbReference type="Pfam" id="PF14027">
    <property type="entry name" value="Questin_oxidase"/>
    <property type="match status" value="1"/>
</dbReference>
<keyword evidence="3" id="KW-1185">Reference proteome</keyword>